<reference evidence="15" key="1">
    <citation type="submission" date="2019-08" db="EMBL/GenBank/DDBJ databases">
        <title>The genome of the North American firefly Photinus pyralis.</title>
        <authorList>
            <consortium name="Photinus pyralis genome working group"/>
            <person name="Fallon T.R."/>
            <person name="Sander Lower S.E."/>
            <person name="Weng J.-K."/>
        </authorList>
    </citation>
    <scope>NUCLEOTIDE SEQUENCE</scope>
    <source>
        <strain evidence="15">TRF0915ILg1</strain>
        <tissue evidence="15">Whole body</tissue>
    </source>
</reference>
<keyword evidence="10" id="KW-0966">Cell projection</keyword>
<dbReference type="PANTHER" id="PTHR45973">
    <property type="entry name" value="PROTEIN PHOSPHATASE 1 REGULATORY SUBUNIT SDS22-RELATED"/>
    <property type="match status" value="1"/>
</dbReference>
<dbReference type="PROSITE" id="PS51450">
    <property type="entry name" value="LRR"/>
    <property type="match status" value="3"/>
</dbReference>
<evidence type="ECO:0000256" key="7">
    <source>
        <dbReference type="ARBA" id="ARBA00023054"/>
    </source>
</evidence>
<dbReference type="InterPro" id="IPR001611">
    <property type="entry name" value="Leu-rich_rpt"/>
</dbReference>
<evidence type="ECO:0000256" key="9">
    <source>
        <dbReference type="ARBA" id="ARBA00023212"/>
    </source>
</evidence>
<evidence type="ECO:0000256" key="2">
    <source>
        <dbReference type="ARBA" id="ARBA00004611"/>
    </source>
</evidence>
<dbReference type="OrthoDB" id="27917at2759"/>
<dbReference type="GO" id="GO:0005929">
    <property type="term" value="C:cilium"/>
    <property type="evidence" value="ECO:0007669"/>
    <property type="project" value="TreeGrafter"/>
</dbReference>
<evidence type="ECO:0000256" key="10">
    <source>
        <dbReference type="ARBA" id="ARBA00023273"/>
    </source>
</evidence>
<evidence type="ECO:0000256" key="1">
    <source>
        <dbReference type="ARBA" id="ARBA00003843"/>
    </source>
</evidence>
<proteinExistence type="inferred from homology"/>
<comment type="similarity">
    <text evidence="12">Belongs to the DRC3 family.</text>
</comment>
<keyword evidence="9" id="KW-0206">Cytoskeleton</keyword>
<evidence type="ECO:0000256" key="12">
    <source>
        <dbReference type="ARBA" id="ARBA00038378"/>
    </source>
</evidence>
<dbReference type="SUPFAM" id="SSF52075">
    <property type="entry name" value="Outer arm dynein light chain 1"/>
    <property type="match status" value="1"/>
</dbReference>
<feature type="coiled-coil region" evidence="14">
    <location>
        <begin position="338"/>
        <end position="405"/>
    </location>
</feature>
<evidence type="ECO:0000256" key="14">
    <source>
        <dbReference type="SAM" id="Coils"/>
    </source>
</evidence>
<dbReference type="Pfam" id="PF12799">
    <property type="entry name" value="LRR_4"/>
    <property type="match status" value="1"/>
</dbReference>
<keyword evidence="16" id="KW-1185">Reference proteome</keyword>
<evidence type="ECO:0000256" key="11">
    <source>
        <dbReference type="ARBA" id="ARBA00024433"/>
    </source>
</evidence>
<dbReference type="InterPro" id="IPR050576">
    <property type="entry name" value="Cilia_flagella_integrity"/>
</dbReference>
<dbReference type="SMART" id="SM00365">
    <property type="entry name" value="LRR_SD22"/>
    <property type="match status" value="3"/>
</dbReference>
<comment type="subcellular location">
    <subcellularLocation>
        <location evidence="2">Cytoplasm</location>
        <location evidence="2">Cytoskeleton</location>
        <location evidence="2">Flagellum axoneme</location>
    </subcellularLocation>
</comment>
<keyword evidence="7 14" id="KW-0175">Coiled coil</keyword>
<sequence>MDRCKQEEPKVIDNAMLEKCIEEQGPTGEAGRLAREEGIPLDEVEQIRLEFLKIIRIDHLWMLTSLTKLSLSNNLVERIENLEALVHLKELNLSFNKITKIENLTQLVNLEILSLFENQITKLENMDSLKKLIIFTIGKNCITDKNNIIYLRRFAELRSLNMAGNPCAEDEDFLTFVATFLPQIIYYQYRLVPTEERETGLTLYSDQLRSVAEEEAKKKEIQDKIEAEIAEAELHAGSFVEFLGSRHLFASLFEEDEEGLALLALNDEIRDSYAEFEEQFCTVTKQIFEMGQEQYQIRKTEVDQFFESINTAKKKSQQESIEKMEEFLVQKAKIFYQLRKLEDDLDNDEINVDDFNEKVQQYSDEYNDILHKIWKDLMALELTLYEQMEEVIQTFEQTLTEMINTFIEAAQGYFTELRSLEQVYSENVSTEAQAFQTMCNSQEDFPVPEELVVIMSDKEILNNALGASHDLHLQLIDAREDRLVSRARTWLNTLVTSLQKDEIARNRGKVLEINHFLDIQREEFEELHALNVGTTMIDPDISAVLN</sequence>
<keyword evidence="3" id="KW-0963">Cytoplasm</keyword>
<dbReference type="Gene3D" id="3.80.10.10">
    <property type="entry name" value="Ribonuclease Inhibitor"/>
    <property type="match status" value="1"/>
</dbReference>
<accession>A0A8K0C8C0</accession>
<evidence type="ECO:0000256" key="13">
    <source>
        <dbReference type="ARBA" id="ARBA00040950"/>
    </source>
</evidence>
<dbReference type="PANTHER" id="PTHR45973:SF12">
    <property type="entry name" value="DYNEIN REGULATORY COMPLEX SUBUNIT 3"/>
    <property type="match status" value="1"/>
</dbReference>
<keyword evidence="8" id="KW-0969">Cilium</keyword>
<evidence type="ECO:0000313" key="16">
    <source>
        <dbReference type="Proteomes" id="UP000801492"/>
    </source>
</evidence>
<evidence type="ECO:0000256" key="5">
    <source>
        <dbReference type="ARBA" id="ARBA00022737"/>
    </source>
</evidence>
<evidence type="ECO:0000256" key="8">
    <source>
        <dbReference type="ARBA" id="ARBA00023069"/>
    </source>
</evidence>
<evidence type="ECO:0000256" key="6">
    <source>
        <dbReference type="ARBA" id="ARBA00022846"/>
    </source>
</evidence>
<dbReference type="InterPro" id="IPR025875">
    <property type="entry name" value="Leu-rich_rpt_4"/>
</dbReference>
<dbReference type="EMBL" id="VTPC01091055">
    <property type="protein sequence ID" value="KAF2879918.1"/>
    <property type="molecule type" value="Genomic_DNA"/>
</dbReference>
<keyword evidence="5" id="KW-0677">Repeat</keyword>
<evidence type="ECO:0000313" key="15">
    <source>
        <dbReference type="EMBL" id="KAF2879918.1"/>
    </source>
</evidence>
<comment type="function">
    <text evidence="1">Cilium-specific protein required for cilia structures.</text>
</comment>
<organism evidence="15 16">
    <name type="scientific">Ignelater luminosus</name>
    <name type="common">Cucubano</name>
    <name type="synonym">Pyrophorus luminosus</name>
    <dbReference type="NCBI Taxonomy" id="2038154"/>
    <lineage>
        <taxon>Eukaryota</taxon>
        <taxon>Metazoa</taxon>
        <taxon>Ecdysozoa</taxon>
        <taxon>Arthropoda</taxon>
        <taxon>Hexapoda</taxon>
        <taxon>Insecta</taxon>
        <taxon>Pterygota</taxon>
        <taxon>Neoptera</taxon>
        <taxon>Endopterygota</taxon>
        <taxon>Coleoptera</taxon>
        <taxon>Polyphaga</taxon>
        <taxon>Elateriformia</taxon>
        <taxon>Elateroidea</taxon>
        <taxon>Elateridae</taxon>
        <taxon>Agrypninae</taxon>
        <taxon>Pyrophorini</taxon>
        <taxon>Ignelater</taxon>
    </lineage>
</organism>
<evidence type="ECO:0000256" key="3">
    <source>
        <dbReference type="ARBA" id="ARBA00022490"/>
    </source>
</evidence>
<gene>
    <name evidence="15" type="ORF">ILUMI_26247</name>
</gene>
<protein>
    <recommendedName>
        <fullName evidence="11">Dynein axonemal assembly factor 1 homolog</fullName>
    </recommendedName>
    <alternativeName>
        <fullName evidence="13">Dynein regulatory complex subunit 3</fullName>
    </alternativeName>
</protein>
<keyword evidence="4" id="KW-0433">Leucine-rich repeat</keyword>
<evidence type="ECO:0000256" key="4">
    <source>
        <dbReference type="ARBA" id="ARBA00022614"/>
    </source>
</evidence>
<dbReference type="AlphaFoldDB" id="A0A8K0C8C0"/>
<dbReference type="InterPro" id="IPR032675">
    <property type="entry name" value="LRR_dom_sf"/>
</dbReference>
<comment type="caution">
    <text evidence="15">The sequence shown here is derived from an EMBL/GenBank/DDBJ whole genome shotgun (WGS) entry which is preliminary data.</text>
</comment>
<keyword evidence="6" id="KW-0282">Flagellum</keyword>
<dbReference type="Proteomes" id="UP000801492">
    <property type="component" value="Unassembled WGS sequence"/>
</dbReference>
<name>A0A8K0C8C0_IGNLU</name>